<dbReference type="EMBL" id="FQVL01000016">
    <property type="protein sequence ID" value="SHF35091.1"/>
    <property type="molecule type" value="Genomic_DNA"/>
</dbReference>
<accession>A0A1M5AXS8</accession>
<keyword evidence="3" id="KW-1185">Reference proteome</keyword>
<organism evidence="2 3">
    <name type="scientific">Seinonella peptonophila</name>
    <dbReference type="NCBI Taxonomy" id="112248"/>
    <lineage>
        <taxon>Bacteria</taxon>
        <taxon>Bacillati</taxon>
        <taxon>Bacillota</taxon>
        <taxon>Bacilli</taxon>
        <taxon>Bacillales</taxon>
        <taxon>Thermoactinomycetaceae</taxon>
        <taxon>Seinonella</taxon>
    </lineage>
</organism>
<dbReference type="Gene3D" id="3.40.50.300">
    <property type="entry name" value="P-loop containing nucleotide triphosphate hydrolases"/>
    <property type="match status" value="1"/>
</dbReference>
<dbReference type="STRING" id="112248.SAMN05444392_11667"/>
<protein>
    <submittedName>
        <fullName evidence="2">IstB-like ATP binding protein</fullName>
    </submittedName>
</protein>
<proteinExistence type="predicted"/>
<dbReference type="AlphaFoldDB" id="A0A1M5AXS8"/>
<dbReference type="OrthoDB" id="1655960at2"/>
<dbReference type="InterPro" id="IPR027417">
    <property type="entry name" value="P-loop_NTPase"/>
</dbReference>
<dbReference type="GO" id="GO:0006260">
    <property type="term" value="P:DNA replication"/>
    <property type="evidence" value="ECO:0007669"/>
    <property type="project" value="TreeGrafter"/>
</dbReference>
<dbReference type="PANTHER" id="PTHR30050:SF4">
    <property type="entry name" value="ATP-BINDING PROTEIN RV3427C IN INSERTION SEQUENCE-RELATED"/>
    <property type="match status" value="1"/>
</dbReference>
<evidence type="ECO:0000313" key="3">
    <source>
        <dbReference type="Proteomes" id="UP000184476"/>
    </source>
</evidence>
<evidence type="ECO:0000259" key="1">
    <source>
        <dbReference type="Pfam" id="PF01695"/>
    </source>
</evidence>
<gene>
    <name evidence="2" type="ORF">SAMN05444392_11667</name>
</gene>
<reference evidence="2 3" key="1">
    <citation type="submission" date="2016-11" db="EMBL/GenBank/DDBJ databases">
        <authorList>
            <person name="Jaros S."/>
            <person name="Januszkiewicz K."/>
            <person name="Wedrychowicz H."/>
        </authorList>
    </citation>
    <scope>NUCLEOTIDE SEQUENCE [LARGE SCALE GENOMIC DNA]</scope>
    <source>
        <strain evidence="2 3">DSM 44666</strain>
    </source>
</reference>
<name>A0A1M5AXS8_9BACL</name>
<feature type="domain" description="IstB-like ATP-binding" evidence="1">
    <location>
        <begin position="119"/>
        <end position="226"/>
    </location>
</feature>
<evidence type="ECO:0000313" key="2">
    <source>
        <dbReference type="EMBL" id="SHF35091.1"/>
    </source>
</evidence>
<dbReference type="Pfam" id="PF01695">
    <property type="entry name" value="IstB_IS21"/>
    <property type="match status" value="1"/>
</dbReference>
<dbReference type="SUPFAM" id="SSF52540">
    <property type="entry name" value="P-loop containing nucleoside triphosphate hydrolases"/>
    <property type="match status" value="1"/>
</dbReference>
<dbReference type="GO" id="GO:0005524">
    <property type="term" value="F:ATP binding"/>
    <property type="evidence" value="ECO:0007669"/>
    <property type="project" value="InterPro"/>
</dbReference>
<dbReference type="Proteomes" id="UP000184476">
    <property type="component" value="Unassembled WGS sequence"/>
</dbReference>
<dbReference type="RefSeq" id="WP_073157760.1">
    <property type="nucleotide sequence ID" value="NZ_FQVL01000016.1"/>
</dbReference>
<dbReference type="InterPro" id="IPR002611">
    <property type="entry name" value="IstB_ATP-bd"/>
</dbReference>
<dbReference type="PANTHER" id="PTHR30050">
    <property type="entry name" value="CHROMOSOMAL REPLICATION INITIATOR PROTEIN DNAA"/>
    <property type="match status" value="1"/>
</dbReference>
<sequence length="257" mass="29356">MSALNNLCPHCQDTGYVLKDNWTAQECMCLEQKRLHARLKNSLIPDEFQEATFHNYSTHHSVQKKLLKAALQYINQFPSIHDQASNSLGFIAKVGEQKIRSVNNLVEKRKLKERHNSFGLGKTHLKIAIAKHLMKQGISVLVISDATFMDELMNVKMCEDQNIFSQLLETVTKVPVLVWDDIGKANPSEAKKSAYFRIINDRCRKRRPILFSSNEDLETLAFRIGDGAASRLFGMSEKRLYLVEGPDYRMKGKNNSL</sequence>